<organism evidence="1">
    <name type="scientific">viral metagenome</name>
    <dbReference type="NCBI Taxonomy" id="1070528"/>
    <lineage>
        <taxon>unclassified sequences</taxon>
        <taxon>metagenomes</taxon>
        <taxon>organismal metagenomes</taxon>
    </lineage>
</organism>
<sequence length="314" mass="35157">MSNNFLSTVGNLLESGDANSFDTRLPEFESWALNRVATGVNPTFDDCVKWWSDKGIQLSPLQQSFLATTSAEGYTSSNYSWDEPTRYGIIYTTWQGFAKKEHLRSFVSEEAFMKGRDGMPALTLLEAWLFFKSLSSQALPVSDPIALRNAMDAAWAGAKMVYRLKDQFKDAGVTTVDLKNKTSFAPGELDQLVTLEPHAQRAVVLAARLSTYITKGKDYGPLVAKGSLSDNEYLGILHRLIDKRWLGDDFSFLKFPELARRLKALNLTGDGLVFNSQTSWKQKFQAKGWSGPNGILARLTKQQRDEIINTPFDV</sequence>
<evidence type="ECO:0000313" key="1">
    <source>
        <dbReference type="EMBL" id="GBH21912.1"/>
    </source>
</evidence>
<name>A0A2V0RK96_9ZZZZ</name>
<dbReference type="EMBL" id="BDQA01000441">
    <property type="protein sequence ID" value="GBH21912.1"/>
    <property type="molecule type" value="Genomic_RNA"/>
</dbReference>
<proteinExistence type="predicted"/>
<dbReference type="AlphaFoldDB" id="A0A2V0RK96"/>
<reference evidence="1" key="1">
    <citation type="submission" date="2017-04" db="EMBL/GenBank/DDBJ databases">
        <title>Unveiling RNA virosphere associated with marine microorganisms.</title>
        <authorList>
            <person name="Urayama S."/>
            <person name="Takaki Y."/>
            <person name="Nishi S."/>
            <person name="Yoshida Y."/>
            <person name="Deguchi S."/>
            <person name="Takai K."/>
            <person name="Nunoura T."/>
        </authorList>
    </citation>
    <scope>NUCLEOTIDE SEQUENCE</scope>
</reference>
<accession>A0A2V0RK96</accession>
<protein>
    <submittedName>
        <fullName evidence="1">Uncharacterized protein</fullName>
    </submittedName>
</protein>
<comment type="caution">
    <text evidence="1">The sequence shown here is derived from an EMBL/GenBank/DDBJ whole genome shotgun (WGS) entry which is preliminary data.</text>
</comment>